<dbReference type="PANTHER" id="PTHR12286:SF5">
    <property type="entry name" value="SACCHAROPINE DEHYDROGENASE-LIKE OXIDOREDUCTASE"/>
    <property type="match status" value="1"/>
</dbReference>
<evidence type="ECO:0000259" key="3">
    <source>
        <dbReference type="Pfam" id="PF03435"/>
    </source>
</evidence>
<dbReference type="Proteomes" id="UP000053477">
    <property type="component" value="Unassembled WGS sequence"/>
</dbReference>
<gene>
    <name evidence="4" type="ORF">SCHPADRAFT_870038</name>
</gene>
<dbReference type="PANTHER" id="PTHR12286">
    <property type="entry name" value="SACCHAROPINE DEHYDROGENASE-LIKE OXIDOREDUCTASE"/>
    <property type="match status" value="1"/>
</dbReference>
<dbReference type="AlphaFoldDB" id="A0A0H2RWF9"/>
<evidence type="ECO:0000256" key="1">
    <source>
        <dbReference type="ARBA" id="ARBA00038048"/>
    </source>
</evidence>
<feature type="transmembrane region" description="Helical" evidence="2">
    <location>
        <begin position="299"/>
        <end position="318"/>
    </location>
</feature>
<dbReference type="EMBL" id="KQ085919">
    <property type="protein sequence ID" value="KLO16174.1"/>
    <property type="molecule type" value="Genomic_DNA"/>
</dbReference>
<keyword evidence="2" id="KW-0472">Membrane</keyword>
<organism evidence="4 5">
    <name type="scientific">Schizopora paradoxa</name>
    <dbReference type="NCBI Taxonomy" id="27342"/>
    <lineage>
        <taxon>Eukaryota</taxon>
        <taxon>Fungi</taxon>
        <taxon>Dikarya</taxon>
        <taxon>Basidiomycota</taxon>
        <taxon>Agaricomycotina</taxon>
        <taxon>Agaricomycetes</taxon>
        <taxon>Hymenochaetales</taxon>
        <taxon>Schizoporaceae</taxon>
        <taxon>Schizopora</taxon>
    </lineage>
</organism>
<dbReference type="SUPFAM" id="SSF51735">
    <property type="entry name" value="NAD(P)-binding Rossmann-fold domains"/>
    <property type="match status" value="1"/>
</dbReference>
<dbReference type="InParanoid" id="A0A0H2RWF9"/>
<dbReference type="InterPro" id="IPR051276">
    <property type="entry name" value="Saccharopine_DH-like_oxidrdct"/>
</dbReference>
<protein>
    <submittedName>
        <fullName evidence="4">NAD-P-binding protein</fullName>
    </submittedName>
</protein>
<dbReference type="InterPro" id="IPR005097">
    <property type="entry name" value="Sacchrp_dh_NADP-bd"/>
</dbReference>
<reference evidence="4 5" key="1">
    <citation type="submission" date="2015-04" db="EMBL/GenBank/DDBJ databases">
        <title>Complete genome sequence of Schizopora paradoxa KUC8140, a cosmopolitan wood degrader in East Asia.</title>
        <authorList>
            <consortium name="DOE Joint Genome Institute"/>
            <person name="Min B."/>
            <person name="Park H."/>
            <person name="Jang Y."/>
            <person name="Kim J.-J."/>
            <person name="Kim K.H."/>
            <person name="Pangilinan J."/>
            <person name="Lipzen A."/>
            <person name="Riley R."/>
            <person name="Grigoriev I.V."/>
            <person name="Spatafora J.W."/>
            <person name="Choi I.-G."/>
        </authorList>
    </citation>
    <scope>NUCLEOTIDE SEQUENCE [LARGE SCALE GENOMIC DNA]</scope>
    <source>
        <strain evidence="4 5">KUC8140</strain>
    </source>
</reference>
<dbReference type="OrthoDB" id="10268090at2759"/>
<dbReference type="Pfam" id="PF03435">
    <property type="entry name" value="Sacchrp_dh_NADP"/>
    <property type="match status" value="1"/>
</dbReference>
<feature type="domain" description="Saccharopine dehydrogenase NADP binding" evidence="3">
    <location>
        <begin position="4"/>
        <end position="112"/>
    </location>
</feature>
<sequence length="440" mass="48051">MVDIIVLGATGFTGRLITRYLHAHRERKAGKFTYAIAGRSKAKLTELARAIRSDDDEDHLEIFEVDVMNFEDVEKVVKQAKVVVNAVGPYWRWGKPVVKACARHGIDYVDITGETPFVQDIIAEYDYLACKNHAVIIPSCGFDSLPSDILVFLSAQLLKEKNGGFASIAESYTAYSLKGGTSGGTMSTAIASMEEIPRRRLIEAGRAYSLSPITGTRSGKRSLVNTLRYFSPKRYGIDFPLAPHNRSIVQRTWGLLQLRASPDSVNDNTAPDASPTPAQVAAYGMEFKYREYLQISSPITAFFLSIGFAFGQILLFAFPPARWLLKKFATPSGQGPSDEVLERGFLRGTNITISEPAPGSGKQTVVRTVLTGRGDPGYTLTAVMISESALSLLLDKSKLPPMGQEGGILTPSTALGNTLVERLRASSRFDIESKVLVDAE</sequence>
<dbReference type="Gene3D" id="3.40.50.720">
    <property type="entry name" value="NAD(P)-binding Rossmann-like Domain"/>
    <property type="match status" value="1"/>
</dbReference>
<dbReference type="GO" id="GO:0005886">
    <property type="term" value="C:plasma membrane"/>
    <property type="evidence" value="ECO:0007669"/>
    <property type="project" value="TreeGrafter"/>
</dbReference>
<dbReference type="InterPro" id="IPR036291">
    <property type="entry name" value="NAD(P)-bd_dom_sf"/>
</dbReference>
<evidence type="ECO:0000313" key="4">
    <source>
        <dbReference type="EMBL" id="KLO16174.1"/>
    </source>
</evidence>
<evidence type="ECO:0000256" key="2">
    <source>
        <dbReference type="SAM" id="Phobius"/>
    </source>
</evidence>
<comment type="similarity">
    <text evidence="1">Belongs to the saccharopine dehydrogenase family.</text>
</comment>
<dbReference type="GO" id="GO:0009247">
    <property type="term" value="P:glycolipid biosynthetic process"/>
    <property type="evidence" value="ECO:0007669"/>
    <property type="project" value="TreeGrafter"/>
</dbReference>
<keyword evidence="2" id="KW-1133">Transmembrane helix</keyword>
<dbReference type="GO" id="GO:0005739">
    <property type="term" value="C:mitochondrion"/>
    <property type="evidence" value="ECO:0007669"/>
    <property type="project" value="TreeGrafter"/>
</dbReference>
<accession>A0A0H2RWF9</accession>
<dbReference type="STRING" id="27342.A0A0H2RWF9"/>
<name>A0A0H2RWF9_9AGAM</name>
<keyword evidence="5" id="KW-1185">Reference proteome</keyword>
<proteinExistence type="inferred from homology"/>
<keyword evidence="2" id="KW-0812">Transmembrane</keyword>
<dbReference type="GO" id="GO:0005811">
    <property type="term" value="C:lipid droplet"/>
    <property type="evidence" value="ECO:0007669"/>
    <property type="project" value="TreeGrafter"/>
</dbReference>
<evidence type="ECO:0000313" key="5">
    <source>
        <dbReference type="Proteomes" id="UP000053477"/>
    </source>
</evidence>